<dbReference type="Proteomes" id="UP000192727">
    <property type="component" value="Chromosome"/>
</dbReference>
<gene>
    <name evidence="2" type="ORF">B7C51_01675</name>
</gene>
<name>A0A1V0UNG2_9BACL</name>
<proteinExistence type="predicted"/>
<protein>
    <submittedName>
        <fullName evidence="2">Uncharacterized protein</fullName>
    </submittedName>
</protein>
<feature type="transmembrane region" description="Helical" evidence="1">
    <location>
        <begin position="7"/>
        <end position="27"/>
    </location>
</feature>
<keyword evidence="1" id="KW-0812">Transmembrane</keyword>
<evidence type="ECO:0000313" key="3">
    <source>
        <dbReference type="Proteomes" id="UP000192727"/>
    </source>
</evidence>
<feature type="transmembrane region" description="Helical" evidence="1">
    <location>
        <begin position="33"/>
        <end position="56"/>
    </location>
</feature>
<keyword evidence="1" id="KW-1133">Transmembrane helix</keyword>
<evidence type="ECO:0000256" key="1">
    <source>
        <dbReference type="SAM" id="Phobius"/>
    </source>
</evidence>
<keyword evidence="1" id="KW-0472">Membrane</keyword>
<dbReference type="AlphaFoldDB" id="A0A1V0UNG2"/>
<sequence length="60" mass="6140">MGKYEAIGLFYAAFLFLGVSVGLGIGFLTSHLILGGSLSATIGIGLGLLSNAFIALKHDI</sequence>
<dbReference type="EMBL" id="CP020557">
    <property type="protein sequence ID" value="ARF66799.1"/>
    <property type="molecule type" value="Genomic_DNA"/>
</dbReference>
<accession>A0A1V0UNG2</accession>
<organism evidence="2 3">
    <name type="scientific">Paenibacillus larvae subsp. pulvifaciens</name>
    <dbReference type="NCBI Taxonomy" id="1477"/>
    <lineage>
        <taxon>Bacteria</taxon>
        <taxon>Bacillati</taxon>
        <taxon>Bacillota</taxon>
        <taxon>Bacilli</taxon>
        <taxon>Bacillales</taxon>
        <taxon>Paenibacillaceae</taxon>
        <taxon>Paenibacillus</taxon>
    </lineage>
</organism>
<reference evidence="2 3" key="1">
    <citation type="submission" date="2017-03" db="EMBL/GenBank/DDBJ databases">
        <title>Paenibacillus larvae genome sequencing.</title>
        <authorList>
            <person name="Dingman D.W."/>
        </authorList>
    </citation>
    <scope>NUCLEOTIDE SEQUENCE [LARGE SCALE GENOMIC DNA]</scope>
    <source>
        <strain evidence="2 3">SAG 10367</strain>
    </source>
</reference>
<evidence type="ECO:0000313" key="2">
    <source>
        <dbReference type="EMBL" id="ARF66799.1"/>
    </source>
</evidence>
<dbReference type="RefSeq" id="WP_083038325.1">
    <property type="nucleotide sequence ID" value="NZ_CP020557.1"/>
</dbReference>